<evidence type="ECO:0000256" key="10">
    <source>
        <dbReference type="RuleBase" id="RU366046"/>
    </source>
</evidence>
<evidence type="ECO:0000256" key="9">
    <source>
        <dbReference type="ARBA" id="ARBA00023235"/>
    </source>
</evidence>
<dbReference type="STRING" id="870908.SAMN04488044_0313"/>
<dbReference type="UniPathway" id="UPA00214"/>
<dbReference type="NCBIfam" id="NF007956">
    <property type="entry name" value="PRK10675.1"/>
    <property type="match status" value="1"/>
</dbReference>
<evidence type="ECO:0000256" key="6">
    <source>
        <dbReference type="ARBA" id="ARBA00018569"/>
    </source>
</evidence>
<dbReference type="Gene3D" id="3.40.50.720">
    <property type="entry name" value="NAD(P)-binding Rossmann-like Domain"/>
    <property type="match status" value="1"/>
</dbReference>
<evidence type="ECO:0000313" key="13">
    <source>
        <dbReference type="Proteomes" id="UP000184211"/>
    </source>
</evidence>
<comment type="catalytic activity">
    <reaction evidence="1 10">
        <text>UDP-alpha-D-glucose = UDP-alpha-D-galactose</text>
        <dbReference type="Rhea" id="RHEA:22168"/>
        <dbReference type="ChEBI" id="CHEBI:58885"/>
        <dbReference type="ChEBI" id="CHEBI:66914"/>
        <dbReference type="EC" id="5.1.3.2"/>
    </reaction>
</comment>
<dbReference type="Gene3D" id="3.90.25.10">
    <property type="entry name" value="UDP-galactose 4-epimerase, domain 1"/>
    <property type="match status" value="1"/>
</dbReference>
<dbReference type="GO" id="GO:0005829">
    <property type="term" value="C:cytosol"/>
    <property type="evidence" value="ECO:0007669"/>
    <property type="project" value="TreeGrafter"/>
</dbReference>
<evidence type="ECO:0000259" key="11">
    <source>
        <dbReference type="Pfam" id="PF01370"/>
    </source>
</evidence>
<dbReference type="GO" id="GO:0006012">
    <property type="term" value="P:galactose metabolic process"/>
    <property type="evidence" value="ECO:0007669"/>
    <property type="project" value="UniProtKB-UniPathway"/>
</dbReference>
<comment type="similarity">
    <text evidence="4 10">Belongs to the NAD(P)-dependent epimerase/dehydratase family.</text>
</comment>
<keyword evidence="9 10" id="KW-0413">Isomerase</keyword>
<dbReference type="PANTHER" id="PTHR43725:SF47">
    <property type="entry name" value="UDP-GLUCOSE 4-EPIMERASE"/>
    <property type="match status" value="1"/>
</dbReference>
<dbReference type="PRINTS" id="PR01713">
    <property type="entry name" value="NUCEPIMERASE"/>
</dbReference>
<sequence length="334" mass="35962">MRILLTGGAGYIGSHTYVALCAAGHTAVILDNFSNAAPSVPERLAQITGTVPAVETGDVRDADFVRRVLKDHEIDAVIHFAAKKAVGESTQKPLEYFDHNIGGFVTLTRAMAELGIFKLVFSSSATVYGEPDQLPITETATRGHTNPYGMTKLVCEEMIEAMSAADPRWICGVLRYFNPVGADESAMIGEDPKDIPNNLMPYIAKVAAGELPEVQVFGDDYQTEDGTGVRDYIHVSDLAQGHVLSLEALERDGTGHVVNLGTGQGVSVLEMINAYSEACGRPLPYKIAPRRAGDIAACYADPSLAKEVLGFSATKTLQDMCDSSWAWLQYSKTV</sequence>
<dbReference type="NCBIfam" id="TIGR01179">
    <property type="entry name" value="galE"/>
    <property type="match status" value="1"/>
</dbReference>
<name>A0A1M5IFP0_9RHOB</name>
<reference evidence="13" key="1">
    <citation type="submission" date="2016-11" db="EMBL/GenBank/DDBJ databases">
        <authorList>
            <person name="Varghese N."/>
            <person name="Submissions S."/>
        </authorList>
    </citation>
    <scope>NUCLEOTIDE SEQUENCE [LARGE SCALE GENOMIC DNA]</scope>
    <source>
        <strain evidence="13">DSM 28223</strain>
    </source>
</reference>
<dbReference type="Pfam" id="PF01370">
    <property type="entry name" value="Epimerase"/>
    <property type="match status" value="1"/>
</dbReference>
<keyword evidence="13" id="KW-1185">Reference proteome</keyword>
<feature type="domain" description="NAD-dependent epimerase/dehydratase" evidence="11">
    <location>
        <begin position="3"/>
        <end position="261"/>
    </location>
</feature>
<protein>
    <recommendedName>
        <fullName evidence="6 10">UDP-glucose 4-epimerase</fullName>
        <ecNumber evidence="5 10">5.1.3.2</ecNumber>
    </recommendedName>
</protein>
<comment type="subunit">
    <text evidence="10">Homodimer.</text>
</comment>
<evidence type="ECO:0000256" key="4">
    <source>
        <dbReference type="ARBA" id="ARBA00007637"/>
    </source>
</evidence>
<keyword evidence="8" id="KW-0299">Galactose metabolism</keyword>
<dbReference type="RefSeq" id="WP_072789506.1">
    <property type="nucleotide sequence ID" value="NZ_FQWM01000001.1"/>
</dbReference>
<dbReference type="PANTHER" id="PTHR43725">
    <property type="entry name" value="UDP-GLUCOSE 4-EPIMERASE"/>
    <property type="match status" value="1"/>
</dbReference>
<dbReference type="SUPFAM" id="SSF51735">
    <property type="entry name" value="NAD(P)-binding Rossmann-fold domains"/>
    <property type="match status" value="1"/>
</dbReference>
<evidence type="ECO:0000313" key="12">
    <source>
        <dbReference type="EMBL" id="SHG27077.1"/>
    </source>
</evidence>
<comment type="cofactor">
    <cofactor evidence="2 10">
        <name>NAD(+)</name>
        <dbReference type="ChEBI" id="CHEBI:57540"/>
    </cofactor>
</comment>
<evidence type="ECO:0000256" key="8">
    <source>
        <dbReference type="ARBA" id="ARBA00023144"/>
    </source>
</evidence>
<gene>
    <name evidence="12" type="ORF">SAMN04488044_0313</name>
</gene>
<evidence type="ECO:0000256" key="5">
    <source>
        <dbReference type="ARBA" id="ARBA00013189"/>
    </source>
</evidence>
<dbReference type="GO" id="GO:0003978">
    <property type="term" value="F:UDP-glucose 4-epimerase activity"/>
    <property type="evidence" value="ECO:0007669"/>
    <property type="project" value="UniProtKB-UniRule"/>
</dbReference>
<dbReference type="InterPro" id="IPR001509">
    <property type="entry name" value="Epimerase_deHydtase"/>
</dbReference>
<evidence type="ECO:0000256" key="3">
    <source>
        <dbReference type="ARBA" id="ARBA00004947"/>
    </source>
</evidence>
<accession>A0A1M5IFP0</accession>
<comment type="pathway">
    <text evidence="3 10">Carbohydrate metabolism; galactose metabolism.</text>
</comment>
<dbReference type="EC" id="5.1.3.2" evidence="5 10"/>
<evidence type="ECO:0000256" key="2">
    <source>
        <dbReference type="ARBA" id="ARBA00001911"/>
    </source>
</evidence>
<dbReference type="OrthoDB" id="9801785at2"/>
<keyword evidence="10" id="KW-0119">Carbohydrate metabolism</keyword>
<dbReference type="CDD" id="cd05247">
    <property type="entry name" value="UDP_G4E_1_SDR_e"/>
    <property type="match status" value="1"/>
</dbReference>
<dbReference type="AlphaFoldDB" id="A0A1M5IFP0"/>
<evidence type="ECO:0000256" key="7">
    <source>
        <dbReference type="ARBA" id="ARBA00023027"/>
    </source>
</evidence>
<dbReference type="InterPro" id="IPR005886">
    <property type="entry name" value="UDP_G4E"/>
</dbReference>
<organism evidence="12 13">
    <name type="scientific">Cognatishimia maritima</name>
    <dbReference type="NCBI Taxonomy" id="870908"/>
    <lineage>
        <taxon>Bacteria</taxon>
        <taxon>Pseudomonadati</taxon>
        <taxon>Pseudomonadota</taxon>
        <taxon>Alphaproteobacteria</taxon>
        <taxon>Rhodobacterales</taxon>
        <taxon>Paracoccaceae</taxon>
        <taxon>Cognatishimia</taxon>
    </lineage>
</organism>
<dbReference type="Proteomes" id="UP000184211">
    <property type="component" value="Unassembled WGS sequence"/>
</dbReference>
<evidence type="ECO:0000256" key="1">
    <source>
        <dbReference type="ARBA" id="ARBA00000083"/>
    </source>
</evidence>
<keyword evidence="7 10" id="KW-0520">NAD</keyword>
<dbReference type="EMBL" id="FQWM01000001">
    <property type="protein sequence ID" value="SHG27077.1"/>
    <property type="molecule type" value="Genomic_DNA"/>
</dbReference>
<dbReference type="InterPro" id="IPR036291">
    <property type="entry name" value="NAD(P)-bd_dom_sf"/>
</dbReference>
<proteinExistence type="inferred from homology"/>